<comment type="similarity">
    <text evidence="1">Belongs to the CCZ1 family.</text>
</comment>
<evidence type="ECO:0000313" key="5">
    <source>
        <dbReference type="WBParaSite" id="scf7180000424483.g13263"/>
    </source>
</evidence>
<accession>A0A915PBW9</accession>
<feature type="domain" description="CCZ1/INTU second Longin" evidence="3">
    <location>
        <begin position="269"/>
        <end position="408"/>
    </location>
</feature>
<dbReference type="AlphaFoldDB" id="A0A915PBW9"/>
<feature type="domain" description="CCZ1/INTU/HSP4 first Longin" evidence="2">
    <location>
        <begin position="463"/>
        <end position="603"/>
    </location>
</feature>
<dbReference type="PANTHER" id="PTHR13056">
    <property type="entry name" value="VACUOLAR FUSION PROTEIN CCZ1 HOMOLOG-RELATED"/>
    <property type="match status" value="1"/>
</dbReference>
<proteinExistence type="inferred from homology"/>
<dbReference type="InterPro" id="IPR043987">
    <property type="entry name" value="CCZ1/INTU/HSP4_longin_1"/>
</dbReference>
<dbReference type="Proteomes" id="UP000887560">
    <property type="component" value="Unplaced"/>
</dbReference>
<evidence type="ECO:0000313" key="4">
    <source>
        <dbReference type="Proteomes" id="UP000887560"/>
    </source>
</evidence>
<dbReference type="GO" id="GO:0016192">
    <property type="term" value="P:vesicle-mediated transport"/>
    <property type="evidence" value="ECO:0007669"/>
    <property type="project" value="InterPro"/>
</dbReference>
<name>A0A915PBW9_9BILA</name>
<feature type="domain" description="CCZ1/INTU/HSP4 first Longin" evidence="2">
    <location>
        <begin position="60"/>
        <end position="200"/>
    </location>
</feature>
<protein>
    <submittedName>
        <fullName evidence="5">Uncharacterized protein</fullName>
    </submittedName>
</protein>
<dbReference type="PANTHER" id="PTHR13056:SF0">
    <property type="entry name" value="VACUOLAR FUSION PROTEIN CCZ1 HOMOLOG-RELATED"/>
    <property type="match status" value="1"/>
</dbReference>
<dbReference type="WBParaSite" id="scf7180000424483.g13263">
    <property type="protein sequence ID" value="scf7180000424483.g13263"/>
    <property type="gene ID" value="scf7180000424483.g13263"/>
</dbReference>
<evidence type="ECO:0000256" key="1">
    <source>
        <dbReference type="ARBA" id="ARBA00005352"/>
    </source>
</evidence>
<evidence type="ECO:0000259" key="3">
    <source>
        <dbReference type="Pfam" id="PF19032"/>
    </source>
</evidence>
<dbReference type="InterPro" id="IPR043988">
    <property type="entry name" value="CCZ1/INTU_longin_2"/>
</dbReference>
<sequence length="962" mass="109932">MQKEETAPLTFYYFFLDVDSMLPFPYSPFAAAQHLFGYNDPKLLKDAKKTEFVKFMDICEHFFISHPASGQKEGHELERVMLFLPASETLTKQMEITGMAEAIVNFSANILFNQPKDTEIKNGKQQAKPLCINGDDESVDFRYISSSTSKEVVLVVENGSFFIGVSLNRKLCKQFDYCVHLPTIRALLERAYNAYKLFYGSFSVVFNADLVHFKNVLDSFFAPYLQLLRVCKTPLVDLFSGVDFLPLGSLNFLEVHCLMTNCLEEFPQIKKTIFLYQERLIQYSVEKRDLIVLWHFLTQTIVPSAMQAELTPEGILSDKSTTNTSTSDLNKSGFFVDSSIIRDYLGEFSDHKFPKIFILDGENDEKCVEYYLIAYRVLNATACFFVRADETQNDSINNEFLENLSDFIDTKMSSIASTIDSVSMLPFPYSPFAAAQHLFGYNDPKLLKDAKKTEFVKFMDICEHFFISHPASGQKEGHELERVMLFLPASETLTKQMETTGMAEAIVNFSANILFNQPKDTEIKNGKQQTKPLRIDGDDESVDFRYISSSTSKEVVLVVENGAFFVGVSLNRKLCKQFDYCVHLPTIRALLERAYNAYKLFYGSFSVVFNADLVHFKNVLDSFFAPYLQLLRVCKTPLVDLFSGVDFLPLGSLNFLEVHCLMTNCLEEFPQIKKTIFLYQERLIQYSVEKRDLIVLWHFLTQTIVPSAMQAELTPEGILSDKSTANNSTSDLNKSGFFVDSSIIRDYLGEFSDHKFPKIFILDGENDDKCVEYYLVAYRVLNATACFFVRADETQNDSINNEFLENLSDFIDTKMSSIASTIGEQFSNEITARPNTNLDIPYHFIYFNPDSLSFRKSFAAPMVMSAENAVVNNAVQILPSSMHRLVYESYDKFISECSTTSSLISQLYIKADNDWWIVFKRMERRFLALFLPQQYSATTTIADIQECVDGIIQSRFPNLFIS</sequence>
<organism evidence="4 5">
    <name type="scientific">Meloidogyne floridensis</name>
    <dbReference type="NCBI Taxonomy" id="298350"/>
    <lineage>
        <taxon>Eukaryota</taxon>
        <taxon>Metazoa</taxon>
        <taxon>Ecdysozoa</taxon>
        <taxon>Nematoda</taxon>
        <taxon>Chromadorea</taxon>
        <taxon>Rhabditida</taxon>
        <taxon>Tylenchina</taxon>
        <taxon>Tylenchomorpha</taxon>
        <taxon>Tylenchoidea</taxon>
        <taxon>Meloidogynidae</taxon>
        <taxon>Meloidogyninae</taxon>
        <taxon>Meloidogyne</taxon>
    </lineage>
</organism>
<dbReference type="Pfam" id="PF19031">
    <property type="entry name" value="Intu_longin_1"/>
    <property type="match status" value="2"/>
</dbReference>
<dbReference type="Pfam" id="PF19032">
    <property type="entry name" value="Intu_longin_2"/>
    <property type="match status" value="2"/>
</dbReference>
<dbReference type="InterPro" id="IPR013176">
    <property type="entry name" value="Ccz1"/>
</dbReference>
<dbReference type="GO" id="GO:0035658">
    <property type="term" value="C:Mon1-Ccz1 complex"/>
    <property type="evidence" value="ECO:0007669"/>
    <property type="project" value="InterPro"/>
</dbReference>
<keyword evidence="4" id="KW-1185">Reference proteome</keyword>
<feature type="domain" description="CCZ1/INTU second Longin" evidence="3">
    <location>
        <begin position="672"/>
        <end position="811"/>
    </location>
</feature>
<evidence type="ECO:0000259" key="2">
    <source>
        <dbReference type="Pfam" id="PF19031"/>
    </source>
</evidence>
<reference evidence="5" key="1">
    <citation type="submission" date="2022-11" db="UniProtKB">
        <authorList>
            <consortium name="WormBaseParasite"/>
        </authorList>
    </citation>
    <scope>IDENTIFICATION</scope>
</reference>